<comment type="similarity">
    <text evidence="1">Belongs to the Speedy/Ringo family.</text>
</comment>
<evidence type="ECO:0000256" key="1">
    <source>
        <dbReference type="ARBA" id="ARBA00010932"/>
    </source>
</evidence>
<dbReference type="GO" id="GO:0000082">
    <property type="term" value="P:G1/S transition of mitotic cell cycle"/>
    <property type="evidence" value="ECO:0007669"/>
    <property type="project" value="TreeGrafter"/>
</dbReference>
<evidence type="ECO:0000313" key="3">
    <source>
        <dbReference type="EMBL" id="KAB1267223.1"/>
    </source>
</evidence>
<dbReference type="Proteomes" id="UP000299084">
    <property type="component" value="Unassembled WGS sequence"/>
</dbReference>
<sequence>DDLIQDFLWMDCCCKIADKYLLAMTFVYFKRAKFTISEHTRINFFIAL</sequence>
<feature type="non-terminal residue" evidence="3">
    <location>
        <position position="1"/>
    </location>
</feature>
<evidence type="ECO:0000256" key="2">
    <source>
        <dbReference type="ARBA" id="ARBA00023306"/>
    </source>
</evidence>
<dbReference type="GO" id="GO:0005654">
    <property type="term" value="C:nucleoplasm"/>
    <property type="evidence" value="ECO:0007669"/>
    <property type="project" value="TreeGrafter"/>
</dbReference>
<dbReference type="InterPro" id="IPR052316">
    <property type="entry name" value="Speedy-Ringo_regulator"/>
</dbReference>
<proteinExistence type="inferred from homology"/>
<dbReference type="PANTHER" id="PTHR31545">
    <property type="entry name" value="SEEDY PROTEIN A/C FAMILY MEMBER"/>
    <property type="match status" value="1"/>
</dbReference>
<dbReference type="InterPro" id="IPR020984">
    <property type="entry name" value="Speedy"/>
</dbReference>
<dbReference type="GO" id="GO:0008284">
    <property type="term" value="P:positive regulation of cell population proliferation"/>
    <property type="evidence" value="ECO:0007669"/>
    <property type="project" value="TreeGrafter"/>
</dbReference>
<reference evidence="3 4" key="1">
    <citation type="journal article" date="2019" name="Mol. Ecol. Resour.">
        <title>Improving Illumina assemblies with Hi-C and long reads: an example with the North African dromedary.</title>
        <authorList>
            <person name="Elbers J.P."/>
            <person name="Rogers M.F."/>
            <person name="Perelman P.L."/>
            <person name="Proskuryakova A.A."/>
            <person name="Serdyukova N.A."/>
            <person name="Johnson W.E."/>
            <person name="Horin P."/>
            <person name="Corander J."/>
            <person name="Murphy D."/>
            <person name="Burger P.A."/>
        </authorList>
    </citation>
    <scope>NUCLEOTIDE SEQUENCE [LARGE SCALE GENOMIC DNA]</scope>
    <source>
        <strain evidence="3">Drom800</strain>
        <tissue evidence="3">Blood</tissue>
    </source>
</reference>
<protein>
    <submittedName>
        <fullName evidence="3">Speedy protein A</fullName>
    </submittedName>
</protein>
<dbReference type="Pfam" id="PF11357">
    <property type="entry name" value="Spy1"/>
    <property type="match status" value="1"/>
</dbReference>
<organism evidence="3 4">
    <name type="scientific">Camelus dromedarius</name>
    <name type="common">Dromedary</name>
    <name type="synonym">Arabian camel</name>
    <dbReference type="NCBI Taxonomy" id="9838"/>
    <lineage>
        <taxon>Eukaryota</taxon>
        <taxon>Metazoa</taxon>
        <taxon>Chordata</taxon>
        <taxon>Craniata</taxon>
        <taxon>Vertebrata</taxon>
        <taxon>Euteleostomi</taxon>
        <taxon>Mammalia</taxon>
        <taxon>Eutheria</taxon>
        <taxon>Laurasiatheria</taxon>
        <taxon>Artiodactyla</taxon>
        <taxon>Tylopoda</taxon>
        <taxon>Camelidae</taxon>
        <taxon>Camelus</taxon>
    </lineage>
</organism>
<keyword evidence="4" id="KW-1185">Reference proteome</keyword>
<dbReference type="EMBL" id="JWIN03000015">
    <property type="protein sequence ID" value="KAB1267223.1"/>
    <property type="molecule type" value="Genomic_DNA"/>
</dbReference>
<comment type="caution">
    <text evidence="3">The sequence shown here is derived from an EMBL/GenBank/DDBJ whole genome shotgun (WGS) entry which is preliminary data.</text>
</comment>
<dbReference type="PANTHER" id="PTHR31545:SF4">
    <property type="entry name" value="SPEEDY PROTEIN A"/>
    <property type="match status" value="1"/>
</dbReference>
<accession>A0A5N4D7V6</accession>
<dbReference type="GO" id="GO:0019901">
    <property type="term" value="F:protein kinase binding"/>
    <property type="evidence" value="ECO:0007669"/>
    <property type="project" value="InterPro"/>
</dbReference>
<evidence type="ECO:0000313" key="4">
    <source>
        <dbReference type="Proteomes" id="UP000299084"/>
    </source>
</evidence>
<gene>
    <name evidence="3" type="ORF">Cadr_000017967</name>
</gene>
<name>A0A5N4D7V6_CAMDR</name>
<keyword evidence="2" id="KW-0131">Cell cycle</keyword>
<dbReference type="STRING" id="9838.ENSCDRP00005017876"/>
<dbReference type="AlphaFoldDB" id="A0A5N4D7V6"/>